<feature type="compositionally biased region" description="Pro residues" evidence="5">
    <location>
        <begin position="1"/>
        <end position="20"/>
    </location>
</feature>
<proteinExistence type="inferred from homology"/>
<dbReference type="PANTHER" id="PTHR43649">
    <property type="entry name" value="ARABINOSE-BINDING PROTEIN-RELATED"/>
    <property type="match status" value="1"/>
</dbReference>
<keyword evidence="7" id="KW-1185">Reference proteome</keyword>
<accession>A0A1D8FVW1</accession>
<dbReference type="PATRIC" id="fig|285473.5.peg.151"/>
<dbReference type="STRING" id="285473.A4G23_00135"/>
<protein>
    <submittedName>
        <fullName evidence="6">Lipoprotein LipO</fullName>
    </submittedName>
</protein>
<dbReference type="Proteomes" id="UP000095349">
    <property type="component" value="Chromosome"/>
</dbReference>
<dbReference type="KEGG" id="srn:A4G23_00135"/>
<dbReference type="InterPro" id="IPR050490">
    <property type="entry name" value="Bact_solute-bd_prot1"/>
</dbReference>
<name>A0A1D8FVW1_9ACTN</name>
<evidence type="ECO:0000313" key="6">
    <source>
        <dbReference type="EMBL" id="AOT57349.1"/>
    </source>
</evidence>
<dbReference type="InterPro" id="IPR006059">
    <property type="entry name" value="SBP"/>
</dbReference>
<dbReference type="GO" id="GO:0030313">
    <property type="term" value="C:cell envelope"/>
    <property type="evidence" value="ECO:0007669"/>
    <property type="project" value="UniProtKB-SubCell"/>
</dbReference>
<dbReference type="Pfam" id="PF13416">
    <property type="entry name" value="SBP_bac_8"/>
    <property type="match status" value="1"/>
</dbReference>
<evidence type="ECO:0000256" key="3">
    <source>
        <dbReference type="ARBA" id="ARBA00022448"/>
    </source>
</evidence>
<dbReference type="InterPro" id="IPR006311">
    <property type="entry name" value="TAT_signal"/>
</dbReference>
<dbReference type="GeneID" id="91401595"/>
<dbReference type="AlphaFoldDB" id="A0A1D8FVW1"/>
<keyword evidence="6" id="KW-0449">Lipoprotein</keyword>
<dbReference type="RefSeq" id="WP_079139972.1">
    <property type="nucleotide sequence ID" value="NZ_CP017316.1"/>
</dbReference>
<dbReference type="PANTHER" id="PTHR43649:SF31">
    <property type="entry name" value="SN-GLYCEROL-3-PHOSPHATE-BINDING PERIPLASMIC PROTEIN UGPB"/>
    <property type="match status" value="1"/>
</dbReference>
<dbReference type="EMBL" id="CP017316">
    <property type="protein sequence ID" value="AOT57349.1"/>
    <property type="molecule type" value="Genomic_DNA"/>
</dbReference>
<sequence>MTPNSPALPAPGPGTGPVPGPGRGAGPGRRSFLASTAVAAAAAAGGLPLLAACGGGAREQRKEGATSGKDAAGILPAYVPREIVKPDIPARNGSSAGFTTAVAPERLRTSVPRRLGKGGTVRIMAPLWGSPPPGGNAWYRAMDEAIGVTTRWQNQDGNTYDEKLGAVLASSEIPDVVVVPGWNLTGRIPGAVNAKFADLGPYLSGDRVKEYPNLAAVPTDAWQRAIFGGALRGIPMPASYVVNIVPYYRQDLFEERGYQVPGSAGEFLAWAKEATSAKAKVWACDDMKWTAFHAFGVLPGSDRALWWNTVDGRLVNRVETEEYLEALEWVRKLYAANVVHPDARAQNQGDAGNRFTSGQVLVYNNDLSHWYVKSVEQAGQNPDFRMGGMDIFGHDGSAPRLFAQQPANMFTFVSEKAPEPVVRDFLAVADFCAAPYGTRERLLTDYGVAGVHHTLSGGMPVKNDTGHLQVTGAFDLVGDPAPYLAHPDRPDLVKAQVEWQQRMGAHTVKTPFYGLTVTEPSRWANLADDFEQLEDDVVRGRKKIGDVQQAVSEWRSRGGDRLRDWYRGLLDDAGSAAN</sequence>
<keyword evidence="3" id="KW-0813">Transport</keyword>
<evidence type="ECO:0000256" key="5">
    <source>
        <dbReference type="SAM" id="MobiDB-lite"/>
    </source>
</evidence>
<evidence type="ECO:0000256" key="2">
    <source>
        <dbReference type="ARBA" id="ARBA00008520"/>
    </source>
</evidence>
<gene>
    <name evidence="6" type="primary">lipO</name>
    <name evidence="6" type="ORF">A4G23_00135</name>
</gene>
<feature type="region of interest" description="Disordered" evidence="5">
    <location>
        <begin position="1"/>
        <end position="30"/>
    </location>
</feature>
<comment type="subcellular location">
    <subcellularLocation>
        <location evidence="1">Cell envelope</location>
    </subcellularLocation>
</comment>
<reference evidence="6 7" key="1">
    <citation type="submission" date="2016-09" db="EMBL/GenBank/DDBJ databases">
        <title>Streptomyces rubrolavendulae MJM4426 Genome sequencing and assembly.</title>
        <authorList>
            <person name="Kim J.-G."/>
        </authorList>
    </citation>
    <scope>NUCLEOTIDE SEQUENCE [LARGE SCALE GENOMIC DNA]</scope>
    <source>
        <strain evidence="6 7">MJM4426</strain>
    </source>
</reference>
<dbReference type="SUPFAM" id="SSF53850">
    <property type="entry name" value="Periplasmic binding protein-like II"/>
    <property type="match status" value="1"/>
</dbReference>
<dbReference type="Gene3D" id="3.40.190.10">
    <property type="entry name" value="Periplasmic binding protein-like II"/>
    <property type="match status" value="1"/>
</dbReference>
<comment type="similarity">
    <text evidence="2">Belongs to the bacterial solute-binding protein 1 family.</text>
</comment>
<dbReference type="PROSITE" id="PS51318">
    <property type="entry name" value="TAT"/>
    <property type="match status" value="1"/>
</dbReference>
<evidence type="ECO:0000256" key="1">
    <source>
        <dbReference type="ARBA" id="ARBA00004196"/>
    </source>
</evidence>
<keyword evidence="4" id="KW-0732">Signal</keyword>
<evidence type="ECO:0000313" key="7">
    <source>
        <dbReference type="Proteomes" id="UP000095349"/>
    </source>
</evidence>
<evidence type="ECO:0000256" key="4">
    <source>
        <dbReference type="ARBA" id="ARBA00022729"/>
    </source>
</evidence>
<dbReference type="OrthoDB" id="2513152at2"/>
<organism evidence="6 7">
    <name type="scientific">Streptomyces rubrolavendulae</name>
    <dbReference type="NCBI Taxonomy" id="285473"/>
    <lineage>
        <taxon>Bacteria</taxon>
        <taxon>Bacillati</taxon>
        <taxon>Actinomycetota</taxon>
        <taxon>Actinomycetes</taxon>
        <taxon>Kitasatosporales</taxon>
        <taxon>Streptomycetaceae</taxon>
        <taxon>Streptomyces</taxon>
    </lineage>
</organism>